<keyword evidence="10" id="KW-1185">Reference proteome</keyword>
<keyword evidence="6" id="KW-0813">Transport</keyword>
<keyword evidence="4 7" id="KW-1133">Transmembrane helix</keyword>
<dbReference type="eggNOG" id="COG1196">
    <property type="taxonomic scope" value="Bacteria"/>
</dbReference>
<accession>A0A0A2TFP3</accession>
<dbReference type="OrthoDB" id="2809136at2"/>
<keyword evidence="2" id="KW-1003">Cell membrane</keyword>
<dbReference type="InterPro" id="IPR002898">
    <property type="entry name" value="MotA_ExbB_proton_chnl"/>
</dbReference>
<feature type="transmembrane region" description="Helical" evidence="7">
    <location>
        <begin position="34"/>
        <end position="59"/>
    </location>
</feature>
<name>A0A0A2TFP3_9BACI</name>
<evidence type="ECO:0000256" key="3">
    <source>
        <dbReference type="ARBA" id="ARBA00022692"/>
    </source>
</evidence>
<feature type="transmembrane region" description="Helical" evidence="7">
    <location>
        <begin position="139"/>
        <end position="159"/>
    </location>
</feature>
<dbReference type="RefSeq" id="WP_036815126.1">
    <property type="nucleotide sequence ID" value="NZ_AVBF01000001.1"/>
</dbReference>
<dbReference type="Pfam" id="PF01618">
    <property type="entry name" value="MotA_ExbB"/>
    <property type="match status" value="1"/>
</dbReference>
<evidence type="ECO:0000256" key="1">
    <source>
        <dbReference type="ARBA" id="ARBA00004651"/>
    </source>
</evidence>
<dbReference type="GO" id="GO:0015031">
    <property type="term" value="P:protein transport"/>
    <property type="evidence" value="ECO:0007669"/>
    <property type="project" value="UniProtKB-KW"/>
</dbReference>
<evidence type="ECO:0000259" key="8">
    <source>
        <dbReference type="Pfam" id="PF01618"/>
    </source>
</evidence>
<keyword evidence="5 7" id="KW-0472">Membrane</keyword>
<gene>
    <name evidence="9" type="ORF">N782_00465</name>
</gene>
<dbReference type="EMBL" id="AVBF01000001">
    <property type="protein sequence ID" value="KGP74682.1"/>
    <property type="molecule type" value="Genomic_DNA"/>
</dbReference>
<evidence type="ECO:0000256" key="7">
    <source>
        <dbReference type="SAM" id="Phobius"/>
    </source>
</evidence>
<dbReference type="AlphaFoldDB" id="A0A0A2TFP3"/>
<evidence type="ECO:0000313" key="9">
    <source>
        <dbReference type="EMBL" id="KGP74682.1"/>
    </source>
</evidence>
<proteinExistence type="inferred from homology"/>
<evidence type="ECO:0000256" key="2">
    <source>
        <dbReference type="ARBA" id="ARBA00022475"/>
    </source>
</evidence>
<keyword evidence="6" id="KW-0653">Protein transport</keyword>
<evidence type="ECO:0000256" key="4">
    <source>
        <dbReference type="ARBA" id="ARBA00022989"/>
    </source>
</evidence>
<dbReference type="GO" id="GO:0005886">
    <property type="term" value="C:plasma membrane"/>
    <property type="evidence" value="ECO:0007669"/>
    <property type="project" value="UniProtKB-SubCell"/>
</dbReference>
<reference evidence="9 10" key="1">
    <citation type="journal article" date="2015" name="Stand. Genomic Sci.">
        <title>High quality draft genome sequence of the moderately halophilic bacterium Pontibacillus yanchengensis Y32(T) and comparison among Pontibacillus genomes.</title>
        <authorList>
            <person name="Huang J."/>
            <person name="Qiao Z.X."/>
            <person name="Tang J.W."/>
            <person name="Wang G."/>
        </authorList>
    </citation>
    <scope>NUCLEOTIDE SEQUENCE [LARGE SCALE GENOMIC DNA]</scope>
    <source>
        <strain evidence="9 10">Y32</strain>
    </source>
</reference>
<keyword evidence="3 7" id="KW-0812">Transmembrane</keyword>
<evidence type="ECO:0000256" key="6">
    <source>
        <dbReference type="RuleBase" id="RU004057"/>
    </source>
</evidence>
<evidence type="ECO:0000313" key="10">
    <source>
        <dbReference type="Proteomes" id="UP000030147"/>
    </source>
</evidence>
<feature type="transmembrane region" description="Helical" evidence="7">
    <location>
        <begin position="171"/>
        <end position="194"/>
    </location>
</feature>
<dbReference type="STRING" id="1385514.N782_00465"/>
<feature type="domain" description="MotA/TolQ/ExbB proton channel" evidence="8">
    <location>
        <begin position="102"/>
        <end position="193"/>
    </location>
</feature>
<comment type="similarity">
    <text evidence="6">Belongs to the exbB/tolQ family.</text>
</comment>
<comment type="caution">
    <text evidence="9">The sequence shown here is derived from an EMBL/GenBank/DDBJ whole genome shotgun (WGS) entry which is preliminary data.</text>
</comment>
<sequence>MGYIKLFGSKLFGMGLAVASIFILVWILPSEENFFLAEVIEFPIIISTFLLLMGITVYATNKNKEIYQHLKVHANPSSSEHFRLLKDLQYEYLQDNEEKDPLSREHIQSIIESYFAQYYLRGKYNVAQRLKLIQTLGSITILVGVLGTFVGLVLALRGINENDIQNSIMPILSGINTAFYTSIAGIICSVVINLHTKFKNSDQLFLNLMLTVENSILAEEQESANNQVVEAIAEVGNEIKSLKQSFIDVQRFSEGFERATNNMNQFNADFGKTTSRLKSMFTDMETIMESFNERSQQIHDDFGRLFDYFQQQETFQQELYTGVQSTNERIHTFMDQHQAYQHQQILTMQNLHQEQQQFFNDTYTSFDSIKEQIEGAIHKSMDTMHDAYESMSNFLGEMLDKQESIVQSQLKFENKNTQLMENVDNATSTMKDVLENTSFEQLSSITSGWTEQTEKLSSTLENTTEALHTMQEKSDHSTKLLGDINEGLTQQAQRQTEMQDHFTNHLEKYVDQNNSIHHSFEEAIEIFKQHKVNNEQLSNLAVEMKEEFARNYQTITKQTSELHNSLQGYIEKTSKQIESFIRQAETNMDENLGKSIKEFRNYVQTTNEILDNRFNELQNHFLINDEFRRDSLTSLEQSMKSLDQTIGHLAEKVGEDHQKQLVYEG</sequence>
<evidence type="ECO:0000256" key="5">
    <source>
        <dbReference type="ARBA" id="ARBA00023136"/>
    </source>
</evidence>
<protein>
    <recommendedName>
        <fullName evidence="8">MotA/TolQ/ExbB proton channel domain-containing protein</fullName>
    </recommendedName>
</protein>
<dbReference type="Proteomes" id="UP000030147">
    <property type="component" value="Unassembled WGS sequence"/>
</dbReference>
<organism evidence="9 10">
    <name type="scientific">Pontibacillus yanchengensis Y32</name>
    <dbReference type="NCBI Taxonomy" id="1385514"/>
    <lineage>
        <taxon>Bacteria</taxon>
        <taxon>Bacillati</taxon>
        <taxon>Bacillota</taxon>
        <taxon>Bacilli</taxon>
        <taxon>Bacillales</taxon>
        <taxon>Bacillaceae</taxon>
        <taxon>Pontibacillus</taxon>
    </lineage>
</organism>
<feature type="transmembrane region" description="Helical" evidence="7">
    <location>
        <begin position="7"/>
        <end position="28"/>
    </location>
</feature>
<comment type="subcellular location">
    <subcellularLocation>
        <location evidence="1">Cell membrane</location>
        <topology evidence="1">Multi-pass membrane protein</topology>
    </subcellularLocation>
    <subcellularLocation>
        <location evidence="6">Membrane</location>
        <topology evidence="6">Multi-pass membrane protein</topology>
    </subcellularLocation>
</comment>